<accession>A0ABR9JF14</accession>
<dbReference type="InterPro" id="IPR013538">
    <property type="entry name" value="ASHA1/2-like_C"/>
</dbReference>
<keyword evidence="4" id="KW-1185">Reference proteome</keyword>
<dbReference type="EMBL" id="JADBED010000001">
    <property type="protein sequence ID" value="MBE1524353.1"/>
    <property type="molecule type" value="Genomic_DNA"/>
</dbReference>
<name>A0ABR9JF14_9MICC</name>
<evidence type="ECO:0000313" key="4">
    <source>
        <dbReference type="Proteomes" id="UP000643525"/>
    </source>
</evidence>
<sequence length="149" mass="16761">MIDESKSFTLARSFAATPEEVWTAWTDPDAAAHWWHPEGLSTPRESVEMDVREGGTYTYTMVDDADGTRLVTGGEYREVLPYERLVFSWGDPKDEIEDCPIVTLVLTPTSEGTHMHFHLAGADGAEGDNFYYDGWNSALDMLGEHLSRR</sequence>
<comment type="caution">
    <text evidence="3">The sequence shown here is derived from an EMBL/GenBank/DDBJ whole genome shotgun (WGS) entry which is preliminary data.</text>
</comment>
<dbReference type="Pfam" id="PF08327">
    <property type="entry name" value="AHSA1"/>
    <property type="match status" value="1"/>
</dbReference>
<dbReference type="Gene3D" id="3.30.530.20">
    <property type="match status" value="1"/>
</dbReference>
<dbReference type="RefSeq" id="WP_192595377.1">
    <property type="nucleotide sequence ID" value="NZ_BAAALJ010000024.1"/>
</dbReference>
<evidence type="ECO:0000313" key="3">
    <source>
        <dbReference type="EMBL" id="MBE1524353.1"/>
    </source>
</evidence>
<evidence type="ECO:0000256" key="1">
    <source>
        <dbReference type="ARBA" id="ARBA00006817"/>
    </source>
</evidence>
<organism evidence="3 4">
    <name type="scientific">Nesterenkonia lutea</name>
    <dbReference type="NCBI Taxonomy" id="272919"/>
    <lineage>
        <taxon>Bacteria</taxon>
        <taxon>Bacillati</taxon>
        <taxon>Actinomycetota</taxon>
        <taxon>Actinomycetes</taxon>
        <taxon>Micrococcales</taxon>
        <taxon>Micrococcaceae</taxon>
        <taxon>Nesterenkonia</taxon>
    </lineage>
</organism>
<dbReference type="InterPro" id="IPR023393">
    <property type="entry name" value="START-like_dom_sf"/>
</dbReference>
<feature type="domain" description="Activator of Hsp90 ATPase homologue 1/2-like C-terminal" evidence="2">
    <location>
        <begin position="16"/>
        <end position="146"/>
    </location>
</feature>
<dbReference type="CDD" id="cd07814">
    <property type="entry name" value="SRPBCC_CalC_Aha1-like"/>
    <property type="match status" value="1"/>
</dbReference>
<dbReference type="Proteomes" id="UP000643525">
    <property type="component" value="Unassembled WGS sequence"/>
</dbReference>
<dbReference type="SUPFAM" id="SSF55961">
    <property type="entry name" value="Bet v1-like"/>
    <property type="match status" value="1"/>
</dbReference>
<comment type="similarity">
    <text evidence="1">Belongs to the AHA1 family.</text>
</comment>
<gene>
    <name evidence="3" type="ORF">H4W27_001471</name>
</gene>
<proteinExistence type="inferred from homology"/>
<evidence type="ECO:0000259" key="2">
    <source>
        <dbReference type="Pfam" id="PF08327"/>
    </source>
</evidence>
<reference evidence="3 4" key="1">
    <citation type="submission" date="2020-10" db="EMBL/GenBank/DDBJ databases">
        <title>Sequencing the genomes of 1000 actinobacteria strains.</title>
        <authorList>
            <person name="Klenk H.-P."/>
        </authorList>
    </citation>
    <scope>NUCLEOTIDE SEQUENCE [LARGE SCALE GENOMIC DNA]</scope>
    <source>
        <strain evidence="3 4">DSM 15666</strain>
    </source>
</reference>
<protein>
    <submittedName>
        <fullName evidence="3">Uncharacterized protein YndB with AHSA1/START domain</fullName>
    </submittedName>
</protein>